<dbReference type="Pfam" id="PF13921">
    <property type="entry name" value="Myb_DNA-bind_6"/>
    <property type="match status" value="1"/>
</dbReference>
<dbReference type="Proteomes" id="UP001165085">
    <property type="component" value="Unassembled WGS sequence"/>
</dbReference>
<feature type="domain" description="Myb-like" evidence="2">
    <location>
        <begin position="154"/>
        <end position="207"/>
    </location>
</feature>
<dbReference type="SUPFAM" id="SSF46689">
    <property type="entry name" value="Homeodomain-like"/>
    <property type="match status" value="2"/>
</dbReference>
<organism evidence="4 5">
    <name type="scientific">Triparma strigata</name>
    <dbReference type="NCBI Taxonomy" id="1606541"/>
    <lineage>
        <taxon>Eukaryota</taxon>
        <taxon>Sar</taxon>
        <taxon>Stramenopiles</taxon>
        <taxon>Ochrophyta</taxon>
        <taxon>Bolidophyceae</taxon>
        <taxon>Parmales</taxon>
        <taxon>Triparmaceae</taxon>
        <taxon>Triparma</taxon>
    </lineage>
</organism>
<dbReference type="PROSITE" id="PS50090">
    <property type="entry name" value="MYB_LIKE"/>
    <property type="match status" value="1"/>
</dbReference>
<evidence type="ECO:0008006" key="6">
    <source>
        <dbReference type="Google" id="ProtNLM"/>
    </source>
</evidence>
<dbReference type="CDD" id="cd00167">
    <property type="entry name" value="SANT"/>
    <property type="match status" value="2"/>
</dbReference>
<comment type="caution">
    <text evidence="4">The sequence shown here is derived from an EMBL/GenBank/DDBJ whole genome shotgun (WGS) entry which is preliminary data.</text>
</comment>
<evidence type="ECO:0000256" key="1">
    <source>
        <dbReference type="ARBA" id="ARBA00023242"/>
    </source>
</evidence>
<dbReference type="EMBL" id="BRXY01000406">
    <property type="protein sequence ID" value="GMH92911.1"/>
    <property type="molecule type" value="Genomic_DNA"/>
</dbReference>
<dbReference type="Pfam" id="PF00249">
    <property type="entry name" value="Myb_DNA-binding"/>
    <property type="match status" value="1"/>
</dbReference>
<gene>
    <name evidence="4" type="ORF">TrST_g12098</name>
</gene>
<sequence>MYTLKEEENLMSNINVHAYFGIKRVREDGLFDLNEDEDVIIIIGEESGDGGGGVVVEEEVKEVAEEVVVDVKRKVEEETKPRATKKKRGKGFAWTEEGDDALLKGVGKYGLDFKQIREENDKVLADRTPQALRNRLKRQYPEKYKELRAATPRKRYTNGTKWTSEDDVALKTGVEVHGTDWEKIKSINDVLKRRTANAIKERYNKHLK</sequence>
<dbReference type="Gene3D" id="1.10.10.60">
    <property type="entry name" value="Homeodomain-like"/>
    <property type="match status" value="2"/>
</dbReference>
<dbReference type="PANTHER" id="PTHR46734">
    <property type="entry name" value="TELOMERIC REPEAT-BINDING FACTOR 1 TERF1"/>
    <property type="match status" value="1"/>
</dbReference>
<accession>A0A9W7BQW6</accession>
<protein>
    <recommendedName>
        <fullName evidence="6">Myb-like domain-containing protein</fullName>
    </recommendedName>
</protein>
<dbReference type="OrthoDB" id="608866at2759"/>
<dbReference type="InterPro" id="IPR001005">
    <property type="entry name" value="SANT/Myb"/>
</dbReference>
<dbReference type="InterPro" id="IPR009057">
    <property type="entry name" value="Homeodomain-like_sf"/>
</dbReference>
<name>A0A9W7BQW6_9STRA</name>
<proteinExistence type="predicted"/>
<dbReference type="PROSITE" id="PS51294">
    <property type="entry name" value="HTH_MYB"/>
    <property type="match status" value="1"/>
</dbReference>
<evidence type="ECO:0000259" key="2">
    <source>
        <dbReference type="PROSITE" id="PS50090"/>
    </source>
</evidence>
<dbReference type="InterPro" id="IPR052450">
    <property type="entry name" value="TRBD-Containing_Protein"/>
</dbReference>
<evidence type="ECO:0000313" key="4">
    <source>
        <dbReference type="EMBL" id="GMH92911.1"/>
    </source>
</evidence>
<dbReference type="SMART" id="SM00717">
    <property type="entry name" value="SANT"/>
    <property type="match status" value="2"/>
</dbReference>
<dbReference type="InterPro" id="IPR017930">
    <property type="entry name" value="Myb_dom"/>
</dbReference>
<evidence type="ECO:0000259" key="3">
    <source>
        <dbReference type="PROSITE" id="PS51294"/>
    </source>
</evidence>
<keyword evidence="5" id="KW-1185">Reference proteome</keyword>
<evidence type="ECO:0000313" key="5">
    <source>
        <dbReference type="Proteomes" id="UP001165085"/>
    </source>
</evidence>
<feature type="domain" description="HTH myb-type" evidence="3">
    <location>
        <begin position="158"/>
        <end position="208"/>
    </location>
</feature>
<keyword evidence="1" id="KW-0539">Nucleus</keyword>
<dbReference type="AlphaFoldDB" id="A0A9W7BQW6"/>
<reference evidence="5" key="1">
    <citation type="journal article" date="2023" name="Commun. Biol.">
        <title>Genome analysis of Parmales, the sister group of diatoms, reveals the evolutionary specialization of diatoms from phago-mixotrophs to photoautotrophs.</title>
        <authorList>
            <person name="Ban H."/>
            <person name="Sato S."/>
            <person name="Yoshikawa S."/>
            <person name="Yamada K."/>
            <person name="Nakamura Y."/>
            <person name="Ichinomiya M."/>
            <person name="Sato N."/>
            <person name="Blanc-Mathieu R."/>
            <person name="Endo H."/>
            <person name="Kuwata A."/>
            <person name="Ogata H."/>
        </authorList>
    </citation>
    <scope>NUCLEOTIDE SEQUENCE [LARGE SCALE GENOMIC DNA]</scope>
    <source>
        <strain evidence="5">NIES 3701</strain>
    </source>
</reference>
<dbReference type="PANTHER" id="PTHR46734:SF1">
    <property type="entry name" value="TELOMERIC REPEAT-BINDING FACTOR 1"/>
    <property type="match status" value="1"/>
</dbReference>